<proteinExistence type="predicted"/>
<organism evidence="1 2">
    <name type="scientific">Dufourea novaeangliae</name>
    <name type="common">Sweat bee</name>
    <dbReference type="NCBI Taxonomy" id="178035"/>
    <lineage>
        <taxon>Eukaryota</taxon>
        <taxon>Metazoa</taxon>
        <taxon>Ecdysozoa</taxon>
        <taxon>Arthropoda</taxon>
        <taxon>Hexapoda</taxon>
        <taxon>Insecta</taxon>
        <taxon>Pterygota</taxon>
        <taxon>Neoptera</taxon>
        <taxon>Endopterygota</taxon>
        <taxon>Hymenoptera</taxon>
        <taxon>Apocrita</taxon>
        <taxon>Aculeata</taxon>
        <taxon>Apoidea</taxon>
        <taxon>Anthophila</taxon>
        <taxon>Halictidae</taxon>
        <taxon>Rophitinae</taxon>
        <taxon>Dufourea</taxon>
    </lineage>
</organism>
<accession>A0A154PHP3</accession>
<evidence type="ECO:0000313" key="2">
    <source>
        <dbReference type="Proteomes" id="UP000076502"/>
    </source>
</evidence>
<dbReference type="EMBL" id="KQ434908">
    <property type="protein sequence ID" value="KZC11317.1"/>
    <property type="molecule type" value="Genomic_DNA"/>
</dbReference>
<reference evidence="1 2" key="1">
    <citation type="submission" date="2015-07" db="EMBL/GenBank/DDBJ databases">
        <title>The genome of Dufourea novaeangliae.</title>
        <authorList>
            <person name="Pan H."/>
            <person name="Kapheim K."/>
        </authorList>
    </citation>
    <scope>NUCLEOTIDE SEQUENCE [LARGE SCALE GENOMIC DNA]</scope>
    <source>
        <strain evidence="1">0120121106</strain>
        <tissue evidence="1">Whole body</tissue>
    </source>
</reference>
<keyword evidence="2" id="KW-1185">Reference proteome</keyword>
<protein>
    <submittedName>
        <fullName evidence="1">Uncharacterized protein</fullName>
    </submittedName>
</protein>
<dbReference type="AlphaFoldDB" id="A0A154PHP3"/>
<evidence type="ECO:0000313" key="1">
    <source>
        <dbReference type="EMBL" id="KZC11317.1"/>
    </source>
</evidence>
<sequence length="83" mass="9575">MAAQPVIQDGDGATIARNWFETTAETEKDILFPFEEADFRYEPRYLLSSIRLATTIIILFTIDRAQNRNRNAQNRCVVPIFLP</sequence>
<dbReference type="Proteomes" id="UP000076502">
    <property type="component" value="Unassembled WGS sequence"/>
</dbReference>
<name>A0A154PHP3_DUFNO</name>
<gene>
    <name evidence="1" type="ORF">WN55_02552</name>
</gene>